<evidence type="ECO:0000256" key="4">
    <source>
        <dbReference type="ARBA" id="ARBA00023121"/>
    </source>
</evidence>
<evidence type="ECO:0000256" key="2">
    <source>
        <dbReference type="ARBA" id="ARBA00022448"/>
    </source>
</evidence>
<feature type="non-terminal residue" evidence="7">
    <location>
        <position position="226"/>
    </location>
</feature>
<evidence type="ECO:0000256" key="5">
    <source>
        <dbReference type="ARBA" id="ARBA00023136"/>
    </source>
</evidence>
<comment type="caution">
    <text evidence="7">The sequence shown here is derived from an EMBL/GenBank/DDBJ whole genome shotgun (WGS) entry which is preliminary data.</text>
</comment>
<evidence type="ECO:0000313" key="7">
    <source>
        <dbReference type="EMBL" id="GIL55614.1"/>
    </source>
</evidence>
<keyword evidence="3" id="KW-0445">Lipid transport</keyword>
<feature type="domain" description="SMP-LTD" evidence="6">
    <location>
        <begin position="4"/>
        <end position="202"/>
    </location>
</feature>
<evidence type="ECO:0000256" key="3">
    <source>
        <dbReference type="ARBA" id="ARBA00023055"/>
    </source>
</evidence>
<reference evidence="7" key="1">
    <citation type="journal article" date="2021" name="Proc. Natl. Acad. Sci. U.S.A.">
        <title>Three genomes in the algal genus Volvox reveal the fate of a haploid sex-determining region after a transition to homothallism.</title>
        <authorList>
            <person name="Yamamoto K."/>
            <person name="Hamaji T."/>
            <person name="Kawai-Toyooka H."/>
            <person name="Matsuzaki R."/>
            <person name="Takahashi F."/>
            <person name="Nishimura Y."/>
            <person name="Kawachi M."/>
            <person name="Noguchi H."/>
            <person name="Minakuchi Y."/>
            <person name="Umen J.G."/>
            <person name="Toyoda A."/>
            <person name="Nozaki H."/>
        </authorList>
    </citation>
    <scope>NUCLEOTIDE SEQUENCE</scope>
    <source>
        <strain evidence="7">NIES-3780</strain>
    </source>
</reference>
<dbReference type="GO" id="GO:0016020">
    <property type="term" value="C:membrane"/>
    <property type="evidence" value="ECO:0007669"/>
    <property type="project" value="UniProtKB-SubCell"/>
</dbReference>
<keyword evidence="4" id="KW-0446">Lipid-binding</keyword>
<proteinExistence type="predicted"/>
<dbReference type="CDD" id="cd21669">
    <property type="entry name" value="SMP_SF"/>
    <property type="match status" value="1"/>
</dbReference>
<keyword evidence="2" id="KW-0813">Transport</keyword>
<organism evidence="7 8">
    <name type="scientific">Volvox africanus</name>
    <dbReference type="NCBI Taxonomy" id="51714"/>
    <lineage>
        <taxon>Eukaryota</taxon>
        <taxon>Viridiplantae</taxon>
        <taxon>Chlorophyta</taxon>
        <taxon>core chlorophytes</taxon>
        <taxon>Chlorophyceae</taxon>
        <taxon>CS clade</taxon>
        <taxon>Chlamydomonadales</taxon>
        <taxon>Volvocaceae</taxon>
        <taxon>Volvox</taxon>
    </lineage>
</organism>
<dbReference type="PANTHER" id="PTHR47042">
    <property type="entry name" value="C2 DOMAIN-CONTAINING PROTEIN-LIKE"/>
    <property type="match status" value="1"/>
</dbReference>
<sequence>AIYESFTLGWLNVLAQHLWLPILEKFVSTIAAERLQIVLNELVRKSSGKGVWKYVQSIAVEEVTFGLAPPQFQYCTAKYDPSRSYLLLTMNLNFLSSGFQAVLTPRLQLGGMRPFTLRLEIMQLQLSGKLHLGLHLTKEPPGIKGVDYSFAAPPKFDIQASPVGYLNLRGELPGVIQGLRTLLQRVIDKRLVEPERRYFDIQKIYRNKHVQRVGGPGGCLRVCVIG</sequence>
<dbReference type="InterPro" id="IPR031468">
    <property type="entry name" value="SMP_LBD"/>
</dbReference>
<dbReference type="PANTHER" id="PTHR47042:SF4">
    <property type="entry name" value="OS02G0313700 PROTEIN"/>
    <property type="match status" value="1"/>
</dbReference>
<comment type="subcellular location">
    <subcellularLocation>
        <location evidence="1">Membrane</location>
    </subcellularLocation>
</comment>
<dbReference type="InterPro" id="IPR052847">
    <property type="entry name" value="Ext_Synaptotagmin/KAHRP-like"/>
</dbReference>
<keyword evidence="8" id="KW-1185">Reference proteome</keyword>
<evidence type="ECO:0000256" key="1">
    <source>
        <dbReference type="ARBA" id="ARBA00004370"/>
    </source>
</evidence>
<feature type="non-terminal residue" evidence="7">
    <location>
        <position position="1"/>
    </location>
</feature>
<accession>A0A8J4F1E7</accession>
<dbReference type="GO" id="GO:0006869">
    <property type="term" value="P:lipid transport"/>
    <property type="evidence" value="ECO:0007669"/>
    <property type="project" value="UniProtKB-KW"/>
</dbReference>
<dbReference type="AlphaFoldDB" id="A0A8J4F1E7"/>
<name>A0A8J4F1E7_9CHLO</name>
<protein>
    <recommendedName>
        <fullName evidence="6">SMP-LTD domain-containing protein</fullName>
    </recommendedName>
</protein>
<dbReference type="PROSITE" id="PS51847">
    <property type="entry name" value="SMP"/>
    <property type="match status" value="1"/>
</dbReference>
<dbReference type="EMBL" id="BNCO01000021">
    <property type="protein sequence ID" value="GIL55614.1"/>
    <property type="molecule type" value="Genomic_DNA"/>
</dbReference>
<dbReference type="GO" id="GO:0008289">
    <property type="term" value="F:lipid binding"/>
    <property type="evidence" value="ECO:0007669"/>
    <property type="project" value="UniProtKB-KW"/>
</dbReference>
<gene>
    <name evidence="7" type="ORF">Vafri_11117</name>
</gene>
<evidence type="ECO:0000259" key="6">
    <source>
        <dbReference type="PROSITE" id="PS51847"/>
    </source>
</evidence>
<dbReference type="Proteomes" id="UP000747399">
    <property type="component" value="Unassembled WGS sequence"/>
</dbReference>
<keyword evidence="5" id="KW-0472">Membrane</keyword>
<evidence type="ECO:0000313" key="8">
    <source>
        <dbReference type="Proteomes" id="UP000747399"/>
    </source>
</evidence>